<protein>
    <submittedName>
        <fullName evidence="7">Methyl-accepting chemotaxis protein</fullName>
    </submittedName>
</protein>
<feature type="transmembrane region" description="Helical" evidence="4">
    <location>
        <begin position="185"/>
        <end position="208"/>
    </location>
</feature>
<dbReference type="OrthoDB" id="1062at2"/>
<dbReference type="InterPro" id="IPR004089">
    <property type="entry name" value="MCPsignal_dom"/>
</dbReference>
<dbReference type="PANTHER" id="PTHR32089:SF112">
    <property type="entry name" value="LYSOZYME-LIKE PROTEIN-RELATED"/>
    <property type="match status" value="1"/>
</dbReference>
<dbReference type="PRINTS" id="PR00260">
    <property type="entry name" value="CHEMTRNSDUCR"/>
</dbReference>
<dbReference type="InterPro" id="IPR004090">
    <property type="entry name" value="Chemotax_Me-accpt_rcpt"/>
</dbReference>
<organism evidence="7 8">
    <name type="scientific">Clostridium gasigenes</name>
    <dbReference type="NCBI Taxonomy" id="94869"/>
    <lineage>
        <taxon>Bacteria</taxon>
        <taxon>Bacillati</taxon>
        <taxon>Bacillota</taxon>
        <taxon>Clostridia</taxon>
        <taxon>Eubacteriales</taxon>
        <taxon>Clostridiaceae</taxon>
        <taxon>Clostridium</taxon>
    </lineage>
</organism>
<dbReference type="GO" id="GO:0004888">
    <property type="term" value="F:transmembrane signaling receptor activity"/>
    <property type="evidence" value="ECO:0007669"/>
    <property type="project" value="InterPro"/>
</dbReference>
<evidence type="ECO:0000313" key="7">
    <source>
        <dbReference type="EMBL" id="SDO69737.1"/>
    </source>
</evidence>
<evidence type="ECO:0000256" key="4">
    <source>
        <dbReference type="SAM" id="Phobius"/>
    </source>
</evidence>
<evidence type="ECO:0000256" key="1">
    <source>
        <dbReference type="ARBA" id="ARBA00023224"/>
    </source>
</evidence>
<accession>A0A1H0LNI9</accession>
<gene>
    <name evidence="7" type="ORF">SAMN04488529_101146</name>
</gene>
<dbReference type="Gene3D" id="1.10.8.500">
    <property type="entry name" value="HAMP domain in histidine kinase"/>
    <property type="match status" value="1"/>
</dbReference>
<keyword evidence="4" id="KW-1133">Transmembrane helix</keyword>
<comment type="similarity">
    <text evidence="2">Belongs to the methyl-accepting chemotaxis (MCP) protein family.</text>
</comment>
<reference evidence="7 8" key="1">
    <citation type="submission" date="2016-10" db="EMBL/GenBank/DDBJ databases">
        <authorList>
            <person name="de Groot N.N."/>
        </authorList>
    </citation>
    <scope>NUCLEOTIDE SEQUENCE [LARGE SCALE GENOMIC DNA]</scope>
    <source>
        <strain evidence="7 8">DSM 12272</strain>
    </source>
</reference>
<keyword evidence="4" id="KW-0472">Membrane</keyword>
<evidence type="ECO:0000259" key="6">
    <source>
        <dbReference type="PROSITE" id="PS50885"/>
    </source>
</evidence>
<dbReference type="PROSITE" id="PS50885">
    <property type="entry name" value="HAMP"/>
    <property type="match status" value="1"/>
</dbReference>
<dbReference type="RefSeq" id="WP_089964878.1">
    <property type="nucleotide sequence ID" value="NZ_FNJM01000001.1"/>
</dbReference>
<sequence>MNNLKVKSKIMFFSITMLLLITIISGVGYAYLSKANKDITIMYNERLLSVQYLNDNRNQSRAIEADTYYILVHSENKDKQNEKFKDIEVREEKFNTNWESYKQSDIDQYEKERISIMESNLENLRKSRSVTTKLAMEGKKQEALNEELKSVEYEEAFQTSLKEIAEHNVKLASDLNEQNNKDFKVSINVLASIFLFALGVGIVLTFIISKSIANPLSLAVNHLKLIATGDFTRDVPEETKKRKDEMGDIANAVDIMQSSLKLLIRNVSEEANIIKAVVLNVSGNVKILNENIEEVSATTEELSAGMEETAASTEEMNATADEIEIAVQSIAKKAQGGSIQAQEINKRAIDTKDNVTKSKDRALEIFIKTKDKLEIAMENSKVVSQINVLSEAIMQISAQTNLLALNAAIEAARAGEAGRGFAVVADEIRKLAEDSKNTVIEIQNITKKVTESVSDLSFSSNELLNFVEEDVQNDYNTILNVADEYSNDAEFVKNLVLDFSSTSKELLASLQDVIKIIEQVAQASTEGAEGTNNIAEKVSDVTERSNGIIEDVKKSTESVEKLNEEISQFKI</sequence>
<dbReference type="Pfam" id="PF00015">
    <property type="entry name" value="MCPsignal"/>
    <property type="match status" value="1"/>
</dbReference>
<dbReference type="PROSITE" id="PS50111">
    <property type="entry name" value="CHEMOTAXIS_TRANSDUC_2"/>
    <property type="match status" value="1"/>
</dbReference>
<dbReference type="Gene3D" id="1.10.287.950">
    <property type="entry name" value="Methyl-accepting chemotaxis protein"/>
    <property type="match status" value="1"/>
</dbReference>
<name>A0A1H0LNI9_9CLOT</name>
<evidence type="ECO:0000256" key="2">
    <source>
        <dbReference type="ARBA" id="ARBA00029447"/>
    </source>
</evidence>
<proteinExistence type="inferred from homology"/>
<evidence type="ECO:0000259" key="5">
    <source>
        <dbReference type="PROSITE" id="PS50111"/>
    </source>
</evidence>
<dbReference type="EMBL" id="FNJM01000001">
    <property type="protein sequence ID" value="SDO69737.1"/>
    <property type="molecule type" value="Genomic_DNA"/>
</dbReference>
<dbReference type="Pfam" id="PF12729">
    <property type="entry name" value="4HB_MCP_1"/>
    <property type="match status" value="1"/>
</dbReference>
<dbReference type="SUPFAM" id="SSF58104">
    <property type="entry name" value="Methyl-accepting chemotaxis protein (MCP) signaling domain"/>
    <property type="match status" value="1"/>
</dbReference>
<dbReference type="InterPro" id="IPR024478">
    <property type="entry name" value="HlyB_4HB_MCP"/>
</dbReference>
<evidence type="ECO:0000313" key="8">
    <source>
        <dbReference type="Proteomes" id="UP000198597"/>
    </source>
</evidence>
<keyword evidence="8" id="KW-1185">Reference proteome</keyword>
<dbReference type="Proteomes" id="UP000198597">
    <property type="component" value="Unassembled WGS sequence"/>
</dbReference>
<feature type="domain" description="HAMP" evidence="6">
    <location>
        <begin position="210"/>
        <end position="265"/>
    </location>
</feature>
<dbReference type="Pfam" id="PF00672">
    <property type="entry name" value="HAMP"/>
    <property type="match status" value="1"/>
</dbReference>
<dbReference type="STRING" id="94869.SAMN04488529_101146"/>
<keyword evidence="4" id="KW-0812">Transmembrane</keyword>
<dbReference type="CDD" id="cd06225">
    <property type="entry name" value="HAMP"/>
    <property type="match status" value="1"/>
</dbReference>
<dbReference type="InterPro" id="IPR003660">
    <property type="entry name" value="HAMP_dom"/>
</dbReference>
<dbReference type="GO" id="GO:0007165">
    <property type="term" value="P:signal transduction"/>
    <property type="evidence" value="ECO:0007669"/>
    <property type="project" value="UniProtKB-KW"/>
</dbReference>
<dbReference type="GO" id="GO:0016020">
    <property type="term" value="C:membrane"/>
    <property type="evidence" value="ECO:0007669"/>
    <property type="project" value="InterPro"/>
</dbReference>
<dbReference type="SMART" id="SM00304">
    <property type="entry name" value="HAMP"/>
    <property type="match status" value="1"/>
</dbReference>
<feature type="domain" description="Methyl-accepting transducer" evidence="5">
    <location>
        <begin position="284"/>
        <end position="560"/>
    </location>
</feature>
<dbReference type="PANTHER" id="PTHR32089">
    <property type="entry name" value="METHYL-ACCEPTING CHEMOTAXIS PROTEIN MCPB"/>
    <property type="match status" value="1"/>
</dbReference>
<dbReference type="AlphaFoldDB" id="A0A1H0LNI9"/>
<dbReference type="GO" id="GO:0006935">
    <property type="term" value="P:chemotaxis"/>
    <property type="evidence" value="ECO:0007669"/>
    <property type="project" value="InterPro"/>
</dbReference>
<dbReference type="SMART" id="SM00283">
    <property type="entry name" value="MA"/>
    <property type="match status" value="1"/>
</dbReference>
<keyword evidence="1 3" id="KW-0807">Transducer</keyword>
<feature type="transmembrane region" description="Helical" evidence="4">
    <location>
        <begin position="12"/>
        <end position="32"/>
    </location>
</feature>
<evidence type="ECO:0000256" key="3">
    <source>
        <dbReference type="PROSITE-ProRule" id="PRU00284"/>
    </source>
</evidence>